<dbReference type="EMBL" id="SIHI01000001">
    <property type="protein sequence ID" value="TWT56796.1"/>
    <property type="molecule type" value="Genomic_DNA"/>
</dbReference>
<comment type="caution">
    <text evidence="1">The sequence shown here is derived from an EMBL/GenBank/DDBJ whole genome shotgun (WGS) entry which is preliminary data.</text>
</comment>
<dbReference type="Proteomes" id="UP000317243">
    <property type="component" value="Unassembled WGS sequence"/>
</dbReference>
<dbReference type="Gene3D" id="3.40.50.300">
    <property type="entry name" value="P-loop containing nucleotide triphosphate hydrolases"/>
    <property type="match status" value="1"/>
</dbReference>
<dbReference type="InterPro" id="IPR027417">
    <property type="entry name" value="P-loop_NTPase"/>
</dbReference>
<dbReference type="RefSeq" id="WP_146506710.1">
    <property type="nucleotide sequence ID" value="NZ_SIHI01000001.1"/>
</dbReference>
<dbReference type="AlphaFoldDB" id="A0A5C5X1F8"/>
<dbReference type="EC" id="2.7.7.7" evidence="1"/>
<protein>
    <submittedName>
        <fullName evidence="1">DNA polymerase III subunit tau</fullName>
        <ecNumber evidence="1">2.7.7.7</ecNumber>
    </submittedName>
</protein>
<organism evidence="1 2">
    <name type="scientific">Thalassoglobus neptunius</name>
    <dbReference type="NCBI Taxonomy" id="1938619"/>
    <lineage>
        <taxon>Bacteria</taxon>
        <taxon>Pseudomonadati</taxon>
        <taxon>Planctomycetota</taxon>
        <taxon>Planctomycetia</taxon>
        <taxon>Planctomycetales</taxon>
        <taxon>Planctomycetaceae</taxon>
        <taxon>Thalassoglobus</taxon>
    </lineage>
</organism>
<evidence type="ECO:0000313" key="1">
    <source>
        <dbReference type="EMBL" id="TWT56796.1"/>
    </source>
</evidence>
<sequence length="333" mass="37199">MWQQLRGHQQQVEMFRRAIQRGRTSHAYLLVGPSGIGKRLFARMLTQALFCTTHSDDEFEACGECSACRQVIADTHPDLLTVGCPEGKNILPISLIVGEDENRGREGLCHDISLRPMTASRRIAIVDDAEKMNTESANAFLKTLEEPPPGAMIFMIATEIDLILPTIRSRCQPVRFSPLTDDDLAELLVEAKDVETIEEALKIVPFAEGSLTTARQFLDPSLLQLRSVVEQTFSILQTNPLQASKMLDAVFDEIGGDASRQRQTMRWANRFFIDGMRKRLRAGPDPMSADRLGKMIDRCIEAESHLNQTMPVPLCRASLLDDLGRLARTPVPV</sequence>
<gene>
    <name evidence="1" type="primary">dnaX_1</name>
    <name evidence="1" type="ORF">KOR42_01510</name>
</gene>
<dbReference type="PANTHER" id="PTHR11669:SF8">
    <property type="entry name" value="DNA POLYMERASE III SUBUNIT DELTA"/>
    <property type="match status" value="1"/>
</dbReference>
<dbReference type="InterPro" id="IPR004622">
    <property type="entry name" value="DNA_pol_HolB"/>
</dbReference>
<dbReference type="PANTHER" id="PTHR11669">
    <property type="entry name" value="REPLICATION FACTOR C / DNA POLYMERASE III GAMMA-TAU SUBUNIT"/>
    <property type="match status" value="1"/>
</dbReference>
<proteinExistence type="predicted"/>
<dbReference type="GO" id="GO:0006261">
    <property type="term" value="P:DNA-templated DNA replication"/>
    <property type="evidence" value="ECO:0007669"/>
    <property type="project" value="TreeGrafter"/>
</dbReference>
<dbReference type="GO" id="GO:0008408">
    <property type="term" value="F:3'-5' exonuclease activity"/>
    <property type="evidence" value="ECO:0007669"/>
    <property type="project" value="InterPro"/>
</dbReference>
<accession>A0A5C5X1F8</accession>
<dbReference type="InterPro" id="IPR050238">
    <property type="entry name" value="DNA_Rep/Repair_Clamp_Loader"/>
</dbReference>
<dbReference type="Pfam" id="PF13177">
    <property type="entry name" value="DNA_pol3_delta2"/>
    <property type="match status" value="1"/>
</dbReference>
<keyword evidence="2" id="KW-1185">Reference proteome</keyword>
<name>A0A5C5X1F8_9PLAN</name>
<reference evidence="1 2" key="1">
    <citation type="submission" date="2019-02" db="EMBL/GenBank/DDBJ databases">
        <title>Deep-cultivation of Planctomycetes and their phenomic and genomic characterization uncovers novel biology.</title>
        <authorList>
            <person name="Wiegand S."/>
            <person name="Jogler M."/>
            <person name="Boedeker C."/>
            <person name="Pinto D."/>
            <person name="Vollmers J."/>
            <person name="Rivas-Marin E."/>
            <person name="Kohn T."/>
            <person name="Peeters S.H."/>
            <person name="Heuer A."/>
            <person name="Rast P."/>
            <person name="Oberbeckmann S."/>
            <person name="Bunk B."/>
            <person name="Jeske O."/>
            <person name="Meyerdierks A."/>
            <person name="Storesund J.E."/>
            <person name="Kallscheuer N."/>
            <person name="Luecker S."/>
            <person name="Lage O.M."/>
            <person name="Pohl T."/>
            <person name="Merkel B.J."/>
            <person name="Hornburger P."/>
            <person name="Mueller R.-W."/>
            <person name="Bruemmer F."/>
            <person name="Labrenz M."/>
            <person name="Spormann A.M."/>
            <person name="Op Den Camp H."/>
            <person name="Overmann J."/>
            <person name="Amann R."/>
            <person name="Jetten M.S.M."/>
            <person name="Mascher T."/>
            <person name="Medema M.H."/>
            <person name="Devos D.P."/>
            <person name="Kaster A.-K."/>
            <person name="Ovreas L."/>
            <person name="Rohde M."/>
            <person name="Galperin M.Y."/>
            <person name="Jogler C."/>
        </authorList>
    </citation>
    <scope>NUCLEOTIDE SEQUENCE [LARGE SCALE GENOMIC DNA]</scope>
    <source>
        <strain evidence="1 2">KOR42</strain>
    </source>
</reference>
<dbReference type="NCBIfam" id="TIGR00678">
    <property type="entry name" value="holB"/>
    <property type="match status" value="1"/>
</dbReference>
<keyword evidence="1" id="KW-0808">Transferase</keyword>
<dbReference type="SUPFAM" id="SSF52540">
    <property type="entry name" value="P-loop containing nucleoside triphosphate hydrolases"/>
    <property type="match status" value="1"/>
</dbReference>
<dbReference type="OrthoDB" id="9810148at2"/>
<evidence type="ECO:0000313" key="2">
    <source>
        <dbReference type="Proteomes" id="UP000317243"/>
    </source>
</evidence>
<dbReference type="GO" id="GO:0003887">
    <property type="term" value="F:DNA-directed DNA polymerase activity"/>
    <property type="evidence" value="ECO:0007669"/>
    <property type="project" value="UniProtKB-EC"/>
</dbReference>
<keyword evidence="1" id="KW-0548">Nucleotidyltransferase</keyword>